<accession>A0A834SQ61</accession>
<reference evidence="1" key="1">
    <citation type="submission" date="2020-09" db="EMBL/GenBank/DDBJ databases">
        <title>Genome-Enabled Discovery of Anthraquinone Biosynthesis in Senna tora.</title>
        <authorList>
            <person name="Kang S.-H."/>
            <person name="Pandey R.P."/>
            <person name="Lee C.-M."/>
            <person name="Sim J.-S."/>
            <person name="Jeong J.-T."/>
            <person name="Choi B.-S."/>
            <person name="Jung M."/>
            <person name="Ginzburg D."/>
            <person name="Zhao K."/>
            <person name="Won S.Y."/>
            <person name="Oh T.-J."/>
            <person name="Yu Y."/>
            <person name="Kim N.-H."/>
            <person name="Lee O.R."/>
            <person name="Lee T.-H."/>
            <person name="Bashyal P."/>
            <person name="Kim T.-S."/>
            <person name="Lee W.-H."/>
            <person name="Kawkins C."/>
            <person name="Kim C.-K."/>
            <person name="Kim J.S."/>
            <person name="Ahn B.O."/>
            <person name="Rhee S.Y."/>
            <person name="Sohng J.K."/>
        </authorList>
    </citation>
    <scope>NUCLEOTIDE SEQUENCE</scope>
    <source>
        <tissue evidence="1">Leaf</tissue>
    </source>
</reference>
<dbReference type="Proteomes" id="UP000634136">
    <property type="component" value="Unassembled WGS sequence"/>
</dbReference>
<evidence type="ECO:0000313" key="2">
    <source>
        <dbReference type="Proteomes" id="UP000634136"/>
    </source>
</evidence>
<organism evidence="1 2">
    <name type="scientific">Senna tora</name>
    <dbReference type="NCBI Taxonomy" id="362788"/>
    <lineage>
        <taxon>Eukaryota</taxon>
        <taxon>Viridiplantae</taxon>
        <taxon>Streptophyta</taxon>
        <taxon>Embryophyta</taxon>
        <taxon>Tracheophyta</taxon>
        <taxon>Spermatophyta</taxon>
        <taxon>Magnoliopsida</taxon>
        <taxon>eudicotyledons</taxon>
        <taxon>Gunneridae</taxon>
        <taxon>Pentapetalae</taxon>
        <taxon>rosids</taxon>
        <taxon>fabids</taxon>
        <taxon>Fabales</taxon>
        <taxon>Fabaceae</taxon>
        <taxon>Caesalpinioideae</taxon>
        <taxon>Cassia clade</taxon>
        <taxon>Senna</taxon>
    </lineage>
</organism>
<proteinExistence type="predicted"/>
<protein>
    <submittedName>
        <fullName evidence="1">Uncharacterized protein</fullName>
    </submittedName>
</protein>
<dbReference type="EMBL" id="JAAIUW010000011">
    <property type="protein sequence ID" value="KAF7808570.1"/>
    <property type="molecule type" value="Genomic_DNA"/>
</dbReference>
<keyword evidence="2" id="KW-1185">Reference proteome</keyword>
<dbReference type="AlphaFoldDB" id="A0A834SQ61"/>
<name>A0A834SQ61_9FABA</name>
<comment type="caution">
    <text evidence="1">The sequence shown here is derived from an EMBL/GenBank/DDBJ whole genome shotgun (WGS) entry which is preliminary data.</text>
</comment>
<sequence>MSSDFGEKNSTFQEYIDCLKDAVFLMATFGSGRNWILGWNYTLPDVFQHLVRIAVPGIEFQPRIQFFESSKMAMHSIPYEKQGKWPQMCRIGEKILFCPPNFCPSLMSRSSPSPLKETILKRIPLPNSNFLDSARNIASWG</sequence>
<gene>
    <name evidence="1" type="ORF">G2W53_035313</name>
</gene>
<evidence type="ECO:0000313" key="1">
    <source>
        <dbReference type="EMBL" id="KAF7808570.1"/>
    </source>
</evidence>